<evidence type="ECO:0000313" key="3">
    <source>
        <dbReference type="EMBL" id="CAD7230414.1"/>
    </source>
</evidence>
<dbReference type="PANTHER" id="PTHR38566">
    <property type="entry name" value="RNA_LIG_T4_1 DOMAIN-CONTAINING PROTEIN"/>
    <property type="match status" value="1"/>
</dbReference>
<dbReference type="AlphaFoldDB" id="A0A7R8ZSL3"/>
<protein>
    <recommendedName>
        <fullName evidence="2">DUF7920 domain-containing protein</fullName>
    </recommendedName>
</protein>
<proteinExistence type="predicted"/>
<sequence>METIENMVNFLEKRFRNDPGTCEWFSVPRALGRLQKLLELTSGDYGEDEAQELLDWSRMHSLVKVKEAAVPTQICPPQISSMELSDIKVGGKARKPDDAYYDKSEVLRERVPRGLCILQYKIGGEPGWKARIVVHAFHKFTGGLEDNDDCNTDPANFSYGKDYEVYFRQRAESAETIVCTQKINGEAAHFSAIEINGSILYCAGSKNVHMLFRNEADIELHRDSRYMWARSIAKTVLRDFNRMEEETRQMFISFLVMSKLTGVFEILSKDHEHVESLDHLSEPQMWFLGWSQGPPFDRETSNRSLLSLPPVDGYKIAEAFGLRPTPYSVIPLTSLQERIDYIHRNLYGVEGEVLMFVNEAQEVIGLVKKKSIWYICLRAIREKVKSAITSQMKSMNAKESPSTKVSKHTPSRRECKIKASVGPAWLLDFVMKPPSKFERTRYNGFRTRSNAASDLDCAPCTEEVNTRRKHSTKLTTMRGAFQSIS</sequence>
<dbReference type="OrthoDB" id="6381055at2759"/>
<dbReference type="InterPro" id="IPR057680">
    <property type="entry name" value="DUF7920"/>
</dbReference>
<gene>
    <name evidence="3" type="ORF">CTOB1V02_LOCUS8272</name>
</gene>
<dbReference type="Pfam" id="PF25536">
    <property type="entry name" value="DUF7920"/>
    <property type="match status" value="1"/>
</dbReference>
<name>A0A7R8ZSL3_9CRUS</name>
<feature type="compositionally biased region" description="Polar residues" evidence="1">
    <location>
        <begin position="391"/>
        <end position="404"/>
    </location>
</feature>
<feature type="region of interest" description="Disordered" evidence="1">
    <location>
        <begin position="391"/>
        <end position="412"/>
    </location>
</feature>
<accession>A0A7R8ZSL3</accession>
<organism evidence="3">
    <name type="scientific">Cyprideis torosa</name>
    <dbReference type="NCBI Taxonomy" id="163714"/>
    <lineage>
        <taxon>Eukaryota</taxon>
        <taxon>Metazoa</taxon>
        <taxon>Ecdysozoa</taxon>
        <taxon>Arthropoda</taxon>
        <taxon>Crustacea</taxon>
        <taxon>Oligostraca</taxon>
        <taxon>Ostracoda</taxon>
        <taxon>Podocopa</taxon>
        <taxon>Podocopida</taxon>
        <taxon>Cytherocopina</taxon>
        <taxon>Cytheroidea</taxon>
        <taxon>Cytherideidae</taxon>
        <taxon>Cyprideis</taxon>
    </lineage>
</organism>
<feature type="domain" description="DUF7920" evidence="2">
    <location>
        <begin position="170"/>
        <end position="380"/>
    </location>
</feature>
<dbReference type="EMBL" id="OB662671">
    <property type="protein sequence ID" value="CAD7230414.1"/>
    <property type="molecule type" value="Genomic_DNA"/>
</dbReference>
<dbReference type="PANTHER" id="PTHR38566:SF1">
    <property type="entry name" value="CHROMOSOME UNDETERMINED SCAFFOLD_18, WHOLE GENOME SHOTGUN SEQUENCE"/>
    <property type="match status" value="1"/>
</dbReference>
<evidence type="ECO:0000259" key="2">
    <source>
        <dbReference type="Pfam" id="PF25536"/>
    </source>
</evidence>
<evidence type="ECO:0000256" key="1">
    <source>
        <dbReference type="SAM" id="MobiDB-lite"/>
    </source>
</evidence>
<reference evidence="3" key="1">
    <citation type="submission" date="2020-11" db="EMBL/GenBank/DDBJ databases">
        <authorList>
            <person name="Tran Van P."/>
        </authorList>
    </citation>
    <scope>NUCLEOTIDE SEQUENCE</scope>
</reference>